<proteinExistence type="predicted"/>
<dbReference type="GO" id="GO:0009055">
    <property type="term" value="F:electron transfer activity"/>
    <property type="evidence" value="ECO:0007669"/>
    <property type="project" value="InterPro"/>
</dbReference>
<feature type="transmembrane region" description="Helical" evidence="11">
    <location>
        <begin position="164"/>
        <end position="190"/>
    </location>
</feature>
<feature type="domain" description="Cytochrome b/b6 C-terminal region profile" evidence="12">
    <location>
        <begin position="97"/>
        <end position="244"/>
    </location>
</feature>
<dbReference type="KEGG" id="erz:ER308_12695"/>
<keyword evidence="5" id="KW-0479">Metal-binding</keyword>
<dbReference type="GO" id="GO:0016491">
    <property type="term" value="F:oxidoreductase activity"/>
    <property type="evidence" value="ECO:0007669"/>
    <property type="project" value="InterPro"/>
</dbReference>
<evidence type="ECO:0000256" key="10">
    <source>
        <dbReference type="SAM" id="MobiDB-lite"/>
    </source>
</evidence>
<keyword evidence="3" id="KW-0349">Heme</keyword>
<organism evidence="13 14">
    <name type="scientific">Egibacter rhizosphaerae</name>
    <dbReference type="NCBI Taxonomy" id="1670831"/>
    <lineage>
        <taxon>Bacteria</taxon>
        <taxon>Bacillati</taxon>
        <taxon>Actinomycetota</taxon>
        <taxon>Nitriliruptoria</taxon>
        <taxon>Egibacterales</taxon>
        <taxon>Egibacteraceae</taxon>
        <taxon>Egibacter</taxon>
    </lineage>
</organism>
<evidence type="ECO:0000256" key="1">
    <source>
        <dbReference type="ARBA" id="ARBA00004141"/>
    </source>
</evidence>
<dbReference type="GO" id="GO:0046872">
    <property type="term" value="F:metal ion binding"/>
    <property type="evidence" value="ECO:0007669"/>
    <property type="project" value="UniProtKB-KW"/>
</dbReference>
<dbReference type="Pfam" id="PF00032">
    <property type="entry name" value="Cytochrom_B_C"/>
    <property type="match status" value="1"/>
</dbReference>
<protein>
    <submittedName>
        <fullName evidence="13">Menaquinol-cytochrome c reductase cytochrome b subunit</fullName>
    </submittedName>
</protein>
<reference evidence="13 14" key="1">
    <citation type="submission" date="2019-01" db="EMBL/GenBank/DDBJ databases">
        <title>Egibacter rhizosphaerae EGI 80759T.</title>
        <authorList>
            <person name="Chen D.-D."/>
            <person name="Tian Y."/>
            <person name="Jiao J.-Y."/>
            <person name="Zhang X.-T."/>
            <person name="Zhang Y.-G."/>
            <person name="Zhang Y."/>
            <person name="Xiao M."/>
            <person name="Shu W.-S."/>
            <person name="Li W.-J."/>
        </authorList>
    </citation>
    <scope>NUCLEOTIDE SEQUENCE [LARGE SCALE GENOMIC DNA]</scope>
    <source>
        <strain evidence="13 14">EGI 80759</strain>
    </source>
</reference>
<evidence type="ECO:0000256" key="9">
    <source>
        <dbReference type="ARBA" id="ARBA00023136"/>
    </source>
</evidence>
<feature type="transmembrane region" description="Helical" evidence="11">
    <location>
        <begin position="202"/>
        <end position="225"/>
    </location>
</feature>
<feature type="region of interest" description="Disordered" evidence="10">
    <location>
        <begin position="41"/>
        <end position="68"/>
    </location>
</feature>
<evidence type="ECO:0000256" key="11">
    <source>
        <dbReference type="SAM" id="Phobius"/>
    </source>
</evidence>
<dbReference type="InterPro" id="IPR027387">
    <property type="entry name" value="Cytb/b6-like_sf"/>
</dbReference>
<dbReference type="RefSeq" id="WP_131155335.1">
    <property type="nucleotide sequence ID" value="NZ_CP036402.1"/>
</dbReference>
<evidence type="ECO:0000313" key="13">
    <source>
        <dbReference type="EMBL" id="QBI20338.1"/>
    </source>
</evidence>
<evidence type="ECO:0000259" key="12">
    <source>
        <dbReference type="PROSITE" id="PS51003"/>
    </source>
</evidence>
<evidence type="ECO:0000256" key="7">
    <source>
        <dbReference type="ARBA" id="ARBA00022989"/>
    </source>
</evidence>
<dbReference type="AlphaFoldDB" id="A0A411YGJ4"/>
<keyword evidence="2" id="KW-0813">Transport</keyword>
<feature type="transmembrane region" description="Helical" evidence="11">
    <location>
        <begin position="116"/>
        <end position="137"/>
    </location>
</feature>
<sequence>MADEQGAAGQTNGGVDEELYERLIAEGKSERIARAKARAAAVRRGGDTGDGADGGVATASRTLSASERRERVETALAGRQQGLEATGAATPGEGSQRIRSVQDTVFTWPHLISQEAVAALTVLAALTLFSAFAPAPLQELANPDVTPNPSKAPWYFMGLQEMLIYLHPMIAGITIPGIVAVIGLILLPFIDKNPSVRPDNRKTAYALFTTVLVGAAVLTMIGSFFRGPGQAWFWPWVDGIWFVL</sequence>
<keyword evidence="8" id="KW-0408">Iron</keyword>
<evidence type="ECO:0000256" key="3">
    <source>
        <dbReference type="ARBA" id="ARBA00022617"/>
    </source>
</evidence>
<evidence type="ECO:0000256" key="4">
    <source>
        <dbReference type="ARBA" id="ARBA00022692"/>
    </source>
</evidence>
<dbReference type="OrthoDB" id="5398501at2"/>
<dbReference type="Proteomes" id="UP000291469">
    <property type="component" value="Chromosome"/>
</dbReference>
<dbReference type="PROSITE" id="PS51003">
    <property type="entry name" value="CYTB_CTER"/>
    <property type="match status" value="1"/>
</dbReference>
<dbReference type="EMBL" id="CP036402">
    <property type="protein sequence ID" value="QBI20338.1"/>
    <property type="molecule type" value="Genomic_DNA"/>
</dbReference>
<keyword evidence="14" id="KW-1185">Reference proteome</keyword>
<keyword evidence="4 11" id="KW-0812">Transmembrane</keyword>
<accession>A0A411YGJ4</accession>
<evidence type="ECO:0000313" key="14">
    <source>
        <dbReference type="Proteomes" id="UP000291469"/>
    </source>
</evidence>
<gene>
    <name evidence="13" type="ORF">ER308_12695</name>
</gene>
<evidence type="ECO:0000256" key="8">
    <source>
        <dbReference type="ARBA" id="ARBA00023004"/>
    </source>
</evidence>
<keyword evidence="6" id="KW-0249">Electron transport</keyword>
<name>A0A411YGJ4_9ACTN</name>
<evidence type="ECO:0000256" key="2">
    <source>
        <dbReference type="ARBA" id="ARBA00022448"/>
    </source>
</evidence>
<dbReference type="GO" id="GO:0016020">
    <property type="term" value="C:membrane"/>
    <property type="evidence" value="ECO:0007669"/>
    <property type="project" value="UniProtKB-SubCell"/>
</dbReference>
<dbReference type="SUPFAM" id="SSF81648">
    <property type="entry name" value="a domain/subunit of cytochrome bc1 complex (Ubiquinol-cytochrome c reductase)"/>
    <property type="match status" value="1"/>
</dbReference>
<evidence type="ECO:0000256" key="5">
    <source>
        <dbReference type="ARBA" id="ARBA00022723"/>
    </source>
</evidence>
<dbReference type="InterPro" id="IPR005798">
    <property type="entry name" value="Cyt_b/b6_C"/>
</dbReference>
<comment type="subcellular location">
    <subcellularLocation>
        <location evidence="1">Membrane</location>
        <topology evidence="1">Multi-pass membrane protein</topology>
    </subcellularLocation>
</comment>
<dbReference type="Gene3D" id="1.20.810.10">
    <property type="entry name" value="Cytochrome Bc1 Complex, Chain C"/>
    <property type="match status" value="1"/>
</dbReference>
<keyword evidence="7 11" id="KW-1133">Transmembrane helix</keyword>
<dbReference type="InterPro" id="IPR036150">
    <property type="entry name" value="Cyt_b/b6_C_sf"/>
</dbReference>
<evidence type="ECO:0000256" key="6">
    <source>
        <dbReference type="ARBA" id="ARBA00022982"/>
    </source>
</evidence>
<keyword evidence="9 11" id="KW-0472">Membrane</keyword>